<organism evidence="6 7">
    <name type="scientific">Amblyomma americanum</name>
    <name type="common">Lone star tick</name>
    <dbReference type="NCBI Taxonomy" id="6943"/>
    <lineage>
        <taxon>Eukaryota</taxon>
        <taxon>Metazoa</taxon>
        <taxon>Ecdysozoa</taxon>
        <taxon>Arthropoda</taxon>
        <taxon>Chelicerata</taxon>
        <taxon>Arachnida</taxon>
        <taxon>Acari</taxon>
        <taxon>Parasitiformes</taxon>
        <taxon>Ixodida</taxon>
        <taxon>Ixodoidea</taxon>
        <taxon>Ixodidae</taxon>
        <taxon>Amblyomminae</taxon>
        <taxon>Amblyomma</taxon>
    </lineage>
</organism>
<dbReference type="EMBL" id="JARKHS020026888">
    <property type="protein sequence ID" value="KAK8765905.1"/>
    <property type="molecule type" value="Genomic_DNA"/>
</dbReference>
<reference evidence="6 7" key="1">
    <citation type="journal article" date="2023" name="Arcadia Sci">
        <title>De novo assembly of a long-read Amblyomma americanum tick genome.</title>
        <authorList>
            <person name="Chou S."/>
            <person name="Poskanzer K.E."/>
            <person name="Rollins M."/>
            <person name="Thuy-Boun P.S."/>
        </authorList>
    </citation>
    <scope>NUCLEOTIDE SEQUENCE [LARGE SCALE GENOMIC DNA]</scope>
    <source>
        <strain evidence="6">F_SG_1</strain>
        <tissue evidence="6">Salivary glands</tissue>
    </source>
</reference>
<evidence type="ECO:0000256" key="2">
    <source>
        <dbReference type="ARBA" id="ARBA00023157"/>
    </source>
</evidence>
<feature type="compositionally biased region" description="Polar residues" evidence="3">
    <location>
        <begin position="333"/>
        <end position="343"/>
    </location>
</feature>
<keyword evidence="1" id="KW-0646">Protease inhibitor</keyword>
<keyword evidence="7" id="KW-1185">Reference proteome</keyword>
<evidence type="ECO:0000313" key="6">
    <source>
        <dbReference type="EMBL" id="KAK8765905.1"/>
    </source>
</evidence>
<comment type="caution">
    <text evidence="6">The sequence shown here is derived from an EMBL/GenBank/DDBJ whole genome shotgun (WGS) entry which is preliminary data.</text>
</comment>
<dbReference type="AlphaFoldDB" id="A0AAQ4DTW5"/>
<dbReference type="PANTHER" id="PTHR23259">
    <property type="entry name" value="RIDDLE"/>
    <property type="match status" value="1"/>
</dbReference>
<dbReference type="GO" id="GO:0030414">
    <property type="term" value="F:peptidase inhibitor activity"/>
    <property type="evidence" value="ECO:0007669"/>
    <property type="project" value="UniProtKB-KW"/>
</dbReference>
<feature type="signal peptide" evidence="4">
    <location>
        <begin position="1"/>
        <end position="20"/>
    </location>
</feature>
<feature type="compositionally biased region" description="Basic and acidic residues" evidence="3">
    <location>
        <begin position="247"/>
        <end position="289"/>
    </location>
</feature>
<keyword evidence="4" id="KW-0732">Signal</keyword>
<evidence type="ECO:0000256" key="1">
    <source>
        <dbReference type="ARBA" id="ARBA00022690"/>
    </source>
</evidence>
<name>A0AAQ4DTW5_AMBAM</name>
<dbReference type="InterPro" id="IPR036084">
    <property type="entry name" value="Ser_inhib-like_sf"/>
</dbReference>
<feature type="compositionally biased region" description="Pro residues" evidence="3">
    <location>
        <begin position="179"/>
        <end position="226"/>
    </location>
</feature>
<dbReference type="Pfam" id="PF01826">
    <property type="entry name" value="TIL"/>
    <property type="match status" value="1"/>
</dbReference>
<dbReference type="InterPro" id="IPR002919">
    <property type="entry name" value="TIL_dom"/>
</dbReference>
<feature type="chain" id="PRO_5042924908" description="TIL domain-containing protein" evidence="4">
    <location>
        <begin position="21"/>
        <end position="343"/>
    </location>
</feature>
<protein>
    <recommendedName>
        <fullName evidence="5">TIL domain-containing protein</fullName>
    </recommendedName>
</protein>
<dbReference type="CDD" id="cd19941">
    <property type="entry name" value="TIL"/>
    <property type="match status" value="1"/>
</dbReference>
<accession>A0AAQ4DTW5</accession>
<dbReference type="Gene3D" id="2.10.25.10">
    <property type="entry name" value="Laminin"/>
    <property type="match status" value="1"/>
</dbReference>
<keyword evidence="2" id="KW-1015">Disulfide bond</keyword>
<evidence type="ECO:0000256" key="4">
    <source>
        <dbReference type="SAM" id="SignalP"/>
    </source>
</evidence>
<dbReference type="PANTHER" id="PTHR23259:SF69">
    <property type="entry name" value="GEO11767P1-RELATED"/>
    <property type="match status" value="1"/>
</dbReference>
<dbReference type="InterPro" id="IPR051368">
    <property type="entry name" value="SerProtInhib-TIL_Domain"/>
</dbReference>
<feature type="domain" description="TIL" evidence="5">
    <location>
        <begin position="120"/>
        <end position="171"/>
    </location>
</feature>
<evidence type="ECO:0000256" key="3">
    <source>
        <dbReference type="SAM" id="MobiDB-lite"/>
    </source>
</evidence>
<evidence type="ECO:0000259" key="5">
    <source>
        <dbReference type="Pfam" id="PF01826"/>
    </source>
</evidence>
<feature type="compositionally biased region" description="Basic and acidic residues" evidence="3">
    <location>
        <begin position="305"/>
        <end position="318"/>
    </location>
</feature>
<proteinExistence type="predicted"/>
<feature type="region of interest" description="Disordered" evidence="3">
    <location>
        <begin position="179"/>
        <end position="343"/>
    </location>
</feature>
<gene>
    <name evidence="6" type="ORF">V5799_007318</name>
</gene>
<dbReference type="SUPFAM" id="SSF57567">
    <property type="entry name" value="Serine protease inhibitors"/>
    <property type="match status" value="1"/>
</dbReference>
<evidence type="ECO:0000313" key="7">
    <source>
        <dbReference type="Proteomes" id="UP001321473"/>
    </source>
</evidence>
<sequence>MATTTLVAVLLALSLSTASGLSNPVPAYLPAPMKCGPNEVYKTCTRDVGLSGNIASQAEACIKKRLLYLPEARSKTSAPIGCRTMRPLVTAALLLALSAAVASASQTKDRSWRPPKPEKCGHNEVWKQCVSRGCGEDTCPPKKFEGCLSTCDFGCYCADGFYRDPQGRCISECHNAPFSEPPSPHPPPGPAYPPPGPRPYPPQGPSSRPRPYPSSGPYQPSGPKPPGIRDFRPPDRSYQPSGPKPPGIRDFRPPDRSERDPVLPSRPRFDAHPPGVRDFRPPLRGERDPFSPPRRRYDSYPPAIRDFRPAVPGKRDPHPPPGPHFKPGHKGDSIQQQVPIALD</sequence>
<dbReference type="Proteomes" id="UP001321473">
    <property type="component" value="Unassembled WGS sequence"/>
</dbReference>